<dbReference type="WBParaSite" id="Minc3s00445g12447">
    <property type="protein sequence ID" value="Minc3s00445g12447"/>
    <property type="gene ID" value="Minc3s00445g12447"/>
</dbReference>
<proteinExistence type="predicted"/>
<evidence type="ECO:0000313" key="1">
    <source>
        <dbReference type="Proteomes" id="UP000887563"/>
    </source>
</evidence>
<evidence type="ECO:0000313" key="2">
    <source>
        <dbReference type="WBParaSite" id="Minc3s00445g12447"/>
    </source>
</evidence>
<name>A0A914LDT4_MELIC</name>
<dbReference type="AlphaFoldDB" id="A0A914LDT4"/>
<keyword evidence="1" id="KW-1185">Reference proteome</keyword>
<dbReference type="Proteomes" id="UP000887563">
    <property type="component" value="Unplaced"/>
</dbReference>
<reference evidence="2" key="1">
    <citation type="submission" date="2022-11" db="UniProtKB">
        <authorList>
            <consortium name="WormBaseParasite"/>
        </authorList>
    </citation>
    <scope>IDENTIFICATION</scope>
</reference>
<organism evidence="1 2">
    <name type="scientific">Meloidogyne incognita</name>
    <name type="common">Southern root-knot nematode worm</name>
    <name type="synonym">Oxyuris incognita</name>
    <dbReference type="NCBI Taxonomy" id="6306"/>
    <lineage>
        <taxon>Eukaryota</taxon>
        <taxon>Metazoa</taxon>
        <taxon>Ecdysozoa</taxon>
        <taxon>Nematoda</taxon>
        <taxon>Chromadorea</taxon>
        <taxon>Rhabditida</taxon>
        <taxon>Tylenchina</taxon>
        <taxon>Tylenchomorpha</taxon>
        <taxon>Tylenchoidea</taxon>
        <taxon>Meloidogynidae</taxon>
        <taxon>Meloidogyninae</taxon>
        <taxon>Meloidogyne</taxon>
        <taxon>Meloidogyne incognita group</taxon>
    </lineage>
</organism>
<sequence length="50" mass="5976">MQCPLQDLCLNHNNIQQHSSENFLLLESKKVRVKSLAYELYWCNIICCYQ</sequence>
<protein>
    <submittedName>
        <fullName evidence="2">Candidate secreted effector</fullName>
    </submittedName>
</protein>
<accession>A0A914LDT4</accession>